<accession>A0ACB8DRB6</accession>
<protein>
    <submittedName>
        <fullName evidence="1">Uncharacterized protein</fullName>
    </submittedName>
</protein>
<comment type="caution">
    <text evidence="1">The sequence shown here is derived from an EMBL/GenBank/DDBJ whole genome shotgun (WGS) entry which is preliminary data.</text>
</comment>
<evidence type="ECO:0000313" key="2">
    <source>
        <dbReference type="Proteomes" id="UP000821865"/>
    </source>
</evidence>
<organism evidence="1 2">
    <name type="scientific">Dermacentor silvarum</name>
    <name type="common">Tick</name>
    <dbReference type="NCBI Taxonomy" id="543639"/>
    <lineage>
        <taxon>Eukaryota</taxon>
        <taxon>Metazoa</taxon>
        <taxon>Ecdysozoa</taxon>
        <taxon>Arthropoda</taxon>
        <taxon>Chelicerata</taxon>
        <taxon>Arachnida</taxon>
        <taxon>Acari</taxon>
        <taxon>Parasitiformes</taxon>
        <taxon>Ixodida</taxon>
        <taxon>Ixodoidea</taxon>
        <taxon>Ixodidae</taxon>
        <taxon>Rhipicephalinae</taxon>
        <taxon>Dermacentor</taxon>
    </lineage>
</organism>
<keyword evidence="2" id="KW-1185">Reference proteome</keyword>
<proteinExistence type="predicted"/>
<evidence type="ECO:0000313" key="1">
    <source>
        <dbReference type="EMBL" id="KAH7974886.1"/>
    </source>
</evidence>
<gene>
    <name evidence="1" type="ORF">HPB49_020821</name>
</gene>
<dbReference type="Proteomes" id="UP000821865">
    <property type="component" value="Chromosome 10"/>
</dbReference>
<reference evidence="1" key="1">
    <citation type="submission" date="2020-05" db="EMBL/GenBank/DDBJ databases">
        <title>Large-scale comparative analyses of tick genomes elucidate their genetic diversity and vector capacities.</title>
        <authorList>
            <person name="Jia N."/>
            <person name="Wang J."/>
            <person name="Shi W."/>
            <person name="Du L."/>
            <person name="Sun Y."/>
            <person name="Zhan W."/>
            <person name="Jiang J."/>
            <person name="Wang Q."/>
            <person name="Zhang B."/>
            <person name="Ji P."/>
            <person name="Sakyi L.B."/>
            <person name="Cui X."/>
            <person name="Yuan T."/>
            <person name="Jiang B."/>
            <person name="Yang W."/>
            <person name="Lam T.T.-Y."/>
            <person name="Chang Q."/>
            <person name="Ding S."/>
            <person name="Wang X."/>
            <person name="Zhu J."/>
            <person name="Ruan X."/>
            <person name="Zhao L."/>
            <person name="Wei J."/>
            <person name="Que T."/>
            <person name="Du C."/>
            <person name="Cheng J."/>
            <person name="Dai P."/>
            <person name="Han X."/>
            <person name="Huang E."/>
            <person name="Gao Y."/>
            <person name="Liu J."/>
            <person name="Shao H."/>
            <person name="Ye R."/>
            <person name="Li L."/>
            <person name="Wei W."/>
            <person name="Wang X."/>
            <person name="Wang C."/>
            <person name="Yang T."/>
            <person name="Huo Q."/>
            <person name="Li W."/>
            <person name="Guo W."/>
            <person name="Chen H."/>
            <person name="Zhou L."/>
            <person name="Ni X."/>
            <person name="Tian J."/>
            <person name="Zhou Y."/>
            <person name="Sheng Y."/>
            <person name="Liu T."/>
            <person name="Pan Y."/>
            <person name="Xia L."/>
            <person name="Li J."/>
            <person name="Zhao F."/>
            <person name="Cao W."/>
        </authorList>
    </citation>
    <scope>NUCLEOTIDE SEQUENCE</scope>
    <source>
        <strain evidence="1">Dsil-2018</strain>
    </source>
</reference>
<name>A0ACB8DRB6_DERSI</name>
<dbReference type="EMBL" id="CM023479">
    <property type="protein sequence ID" value="KAH7974886.1"/>
    <property type="molecule type" value="Genomic_DNA"/>
</dbReference>
<sequence length="267" mass="29922">MSCARREALHQFSNHAVMGVNWRPTASRRRTNSSEGGSVCPIDQQSCVKDELQTIVLPAKIANDLKAHCWNENKGCEFVGALETLLQHYEEECTFHSFQCAVSGATILHRDLPAHSKAGCVASGAEASFANLNLTTAQDIVLSAEDIKDTVEKQKKQLDDLRERLARKQDRINNLGEMSAKQERKMQELERQQADSGRQPKGGFSRAVRNVVRRSFREVRRAVSSRQQTPRESESVEHLVGRVASEGKECSWQYESSLQNDAQVPQS</sequence>